<sequence>MITADIDELRVSGEDFARALRAPGAEIEVTTEPGTRHGHLNRPGEPAALASIERYVSRLLPITP</sequence>
<accession>A0A3M2LDK3</accession>
<dbReference type="Proteomes" id="UP000279275">
    <property type="component" value="Unassembled WGS sequence"/>
</dbReference>
<dbReference type="OrthoDB" id="4308422at2"/>
<evidence type="ECO:0000313" key="1">
    <source>
        <dbReference type="EMBL" id="RMI32778.1"/>
    </source>
</evidence>
<dbReference type="Gene3D" id="3.40.50.1820">
    <property type="entry name" value="alpha/beta hydrolase"/>
    <property type="match status" value="1"/>
</dbReference>
<comment type="caution">
    <text evidence="1">The sequence shown here is derived from an EMBL/GenBank/DDBJ whole genome shotgun (WGS) entry which is preliminary data.</text>
</comment>
<keyword evidence="2" id="KW-1185">Reference proteome</keyword>
<evidence type="ECO:0000313" key="2">
    <source>
        <dbReference type="Proteomes" id="UP000279275"/>
    </source>
</evidence>
<dbReference type="EMBL" id="RFFH01000004">
    <property type="protein sequence ID" value="RMI32778.1"/>
    <property type="molecule type" value="Genomic_DNA"/>
</dbReference>
<evidence type="ECO:0008006" key="3">
    <source>
        <dbReference type="Google" id="ProtNLM"/>
    </source>
</evidence>
<reference evidence="1 2" key="1">
    <citation type="submission" date="2018-10" db="EMBL/GenBank/DDBJ databases">
        <title>Isolation from cow dung.</title>
        <authorList>
            <person name="Ling L."/>
        </authorList>
    </citation>
    <scope>NUCLEOTIDE SEQUENCE [LARGE SCALE GENOMIC DNA]</scope>
    <source>
        <strain evidence="1 2">NEAU-LL90</strain>
    </source>
</reference>
<dbReference type="InterPro" id="IPR029058">
    <property type="entry name" value="AB_hydrolase_fold"/>
</dbReference>
<gene>
    <name evidence="1" type="ORF">EBN03_12610</name>
</gene>
<organism evidence="1 2">
    <name type="scientific">Nocardia stercoris</name>
    <dbReference type="NCBI Taxonomy" id="2483361"/>
    <lineage>
        <taxon>Bacteria</taxon>
        <taxon>Bacillati</taxon>
        <taxon>Actinomycetota</taxon>
        <taxon>Actinomycetes</taxon>
        <taxon>Mycobacteriales</taxon>
        <taxon>Nocardiaceae</taxon>
        <taxon>Nocardia</taxon>
    </lineage>
</organism>
<protein>
    <recommendedName>
        <fullName evidence="3">Alpha/beta hydrolase fold-3 domain-containing protein</fullName>
    </recommendedName>
</protein>
<dbReference type="AlphaFoldDB" id="A0A3M2LDK3"/>
<name>A0A3M2LDK3_9NOCA</name>
<proteinExistence type="predicted"/>